<keyword evidence="1" id="KW-1185">Reference proteome</keyword>
<organism evidence="1 2">
    <name type="scientific">Parascaris equorum</name>
    <name type="common">Equine roundworm</name>
    <dbReference type="NCBI Taxonomy" id="6256"/>
    <lineage>
        <taxon>Eukaryota</taxon>
        <taxon>Metazoa</taxon>
        <taxon>Ecdysozoa</taxon>
        <taxon>Nematoda</taxon>
        <taxon>Chromadorea</taxon>
        <taxon>Rhabditida</taxon>
        <taxon>Spirurina</taxon>
        <taxon>Ascaridomorpha</taxon>
        <taxon>Ascaridoidea</taxon>
        <taxon>Ascarididae</taxon>
        <taxon>Parascaris</taxon>
    </lineage>
</organism>
<name>A0A914RIK5_PAREQ</name>
<proteinExistence type="predicted"/>
<evidence type="ECO:0000313" key="2">
    <source>
        <dbReference type="WBParaSite" id="PEQ_0000159201-mRNA-1"/>
    </source>
</evidence>
<sequence>MCSINVAFAGSKSTSEKEYFTFGKKKLCFSCKFYKDDILNNHTEGSHYYLKRAVSMARSGDPNAPLWSTSGELSINAT</sequence>
<evidence type="ECO:0000313" key="1">
    <source>
        <dbReference type="Proteomes" id="UP000887564"/>
    </source>
</evidence>
<dbReference type="WBParaSite" id="PEQ_0000159201-mRNA-1">
    <property type="protein sequence ID" value="PEQ_0000159201-mRNA-1"/>
    <property type="gene ID" value="PEQ_0000159201"/>
</dbReference>
<accession>A0A914RIK5</accession>
<dbReference type="Proteomes" id="UP000887564">
    <property type="component" value="Unplaced"/>
</dbReference>
<dbReference type="AlphaFoldDB" id="A0A914RIK5"/>
<protein>
    <submittedName>
        <fullName evidence="2">C2H2-type domain-containing protein</fullName>
    </submittedName>
</protein>
<reference evidence="2" key="1">
    <citation type="submission" date="2022-11" db="UniProtKB">
        <authorList>
            <consortium name="WormBaseParasite"/>
        </authorList>
    </citation>
    <scope>IDENTIFICATION</scope>
</reference>